<sequence>MRSVTKRTTALASVAITGVALLGAAPSAAAAAESWCPEVPGHRVECDTITRPLVADRPDLGTISVGYAVVRRSALDRPATGTIAVNPGGPGNPALPLTAAYVGLLTPLLADHDLLLVDPRGTGVSSALDCGITTADLLGTPQERRTAVARCGSSLGPRAGGYTSAATADDLDAVRARLGAVKLDLVGESYGTYLMQIYAQRHPRQVRSIMLSGVLPLDFDTFQRPNARAFTTTLRRICERSKACDGAAAVRDLRTFAAAVRKEPVTLSVKVGAGKRVVKFGEEWLTRLAIQNSTSGAGADPRASSLIGAFPALLHDAARGDFTLLTAAVQQVLGDGGEEPNSSLGISVACNDYPRAWSVDASPAQRRRQYDRALARTAPADFGAFSPAASAAATFWSGDICLEWPRRSATRPSPVSDDFPDVPTLVLTGDLDAITPDSDAAKVARRFTRSRLISVPNLGHVPDLDPSGCVSGIIAGFIAKGTPGPTACLKRIPPIRSSERTARFTRQGNRFLDMVLLFETGRACPSPTSAEGSEKPLPSGSGGVTKVEPAGGM</sequence>
<evidence type="ECO:0000259" key="3">
    <source>
        <dbReference type="Pfam" id="PF00561"/>
    </source>
</evidence>
<accession>A0ABW6VBR5</accession>
<evidence type="ECO:0000256" key="1">
    <source>
        <dbReference type="SAM" id="MobiDB-lite"/>
    </source>
</evidence>
<dbReference type="Gene3D" id="3.40.50.1820">
    <property type="entry name" value="alpha/beta hydrolase"/>
    <property type="match status" value="2"/>
</dbReference>
<evidence type="ECO:0000313" key="5">
    <source>
        <dbReference type="EMBL" id="MFF4776443.1"/>
    </source>
</evidence>
<reference evidence="5 6" key="1">
    <citation type="submission" date="2024-10" db="EMBL/GenBank/DDBJ databases">
        <title>The Natural Products Discovery Center: Release of the First 8490 Sequenced Strains for Exploring Actinobacteria Biosynthetic Diversity.</title>
        <authorList>
            <person name="Kalkreuter E."/>
            <person name="Kautsar S.A."/>
            <person name="Yang D."/>
            <person name="Bader C.D."/>
            <person name="Teijaro C.N."/>
            <person name="Fluegel L."/>
            <person name="Davis C.M."/>
            <person name="Simpson J.R."/>
            <person name="Lauterbach L."/>
            <person name="Steele A.D."/>
            <person name="Gui C."/>
            <person name="Meng S."/>
            <person name="Li G."/>
            <person name="Viehrig K."/>
            <person name="Ye F."/>
            <person name="Su P."/>
            <person name="Kiefer A.F."/>
            <person name="Nichols A."/>
            <person name="Cepeda A.J."/>
            <person name="Yan W."/>
            <person name="Fan B."/>
            <person name="Jiang Y."/>
            <person name="Adhikari A."/>
            <person name="Zheng C.-J."/>
            <person name="Schuster L."/>
            <person name="Cowan T.M."/>
            <person name="Smanski M.J."/>
            <person name="Chevrette M.G."/>
            <person name="De Carvalho L.P.S."/>
            <person name="Shen B."/>
        </authorList>
    </citation>
    <scope>NUCLEOTIDE SEQUENCE [LARGE SCALE GENOMIC DNA]</scope>
    <source>
        <strain evidence="5 6">NPDC001281</strain>
    </source>
</reference>
<evidence type="ECO:0000313" key="6">
    <source>
        <dbReference type="Proteomes" id="UP001602119"/>
    </source>
</evidence>
<gene>
    <name evidence="5" type="ORF">ACFY05_26635</name>
</gene>
<dbReference type="EMBL" id="JBIAXI010000017">
    <property type="protein sequence ID" value="MFF4776443.1"/>
    <property type="molecule type" value="Genomic_DNA"/>
</dbReference>
<dbReference type="InterPro" id="IPR013595">
    <property type="entry name" value="Pept_S33_TAP-like_C"/>
</dbReference>
<dbReference type="RefSeq" id="WP_387344816.1">
    <property type="nucleotide sequence ID" value="NZ_JBIAXI010000017.1"/>
</dbReference>
<feature type="domain" description="Peptidase S33 tripeptidyl aminopeptidase-like C-terminal" evidence="4">
    <location>
        <begin position="395"/>
        <end position="482"/>
    </location>
</feature>
<keyword evidence="5" id="KW-0378">Hydrolase</keyword>
<organism evidence="5 6">
    <name type="scientific">Microtetraspora fusca</name>
    <dbReference type="NCBI Taxonomy" id="1997"/>
    <lineage>
        <taxon>Bacteria</taxon>
        <taxon>Bacillati</taxon>
        <taxon>Actinomycetota</taxon>
        <taxon>Actinomycetes</taxon>
        <taxon>Streptosporangiales</taxon>
        <taxon>Streptosporangiaceae</taxon>
        <taxon>Microtetraspora</taxon>
    </lineage>
</organism>
<dbReference type="Pfam" id="PF08386">
    <property type="entry name" value="Abhydrolase_4"/>
    <property type="match status" value="1"/>
</dbReference>
<proteinExistence type="predicted"/>
<dbReference type="Pfam" id="PF00561">
    <property type="entry name" value="Abhydrolase_1"/>
    <property type="match status" value="1"/>
</dbReference>
<dbReference type="GO" id="GO:0016787">
    <property type="term" value="F:hydrolase activity"/>
    <property type="evidence" value="ECO:0007669"/>
    <property type="project" value="UniProtKB-KW"/>
</dbReference>
<dbReference type="InterPro" id="IPR029058">
    <property type="entry name" value="AB_hydrolase_fold"/>
</dbReference>
<keyword evidence="6" id="KW-1185">Reference proteome</keyword>
<dbReference type="SUPFAM" id="SSF53474">
    <property type="entry name" value="alpha/beta-Hydrolases"/>
    <property type="match status" value="1"/>
</dbReference>
<protein>
    <submittedName>
        <fullName evidence="5">Alpha/beta fold hydrolase</fullName>
    </submittedName>
</protein>
<dbReference type="InterPro" id="IPR000073">
    <property type="entry name" value="AB_hydrolase_1"/>
</dbReference>
<dbReference type="InterPro" id="IPR050266">
    <property type="entry name" value="AB_hydrolase_sf"/>
</dbReference>
<feature type="region of interest" description="Disordered" evidence="1">
    <location>
        <begin position="525"/>
        <end position="553"/>
    </location>
</feature>
<evidence type="ECO:0000256" key="2">
    <source>
        <dbReference type="SAM" id="SignalP"/>
    </source>
</evidence>
<feature type="chain" id="PRO_5046283460" evidence="2">
    <location>
        <begin position="32"/>
        <end position="553"/>
    </location>
</feature>
<comment type="caution">
    <text evidence="5">The sequence shown here is derived from an EMBL/GenBank/DDBJ whole genome shotgun (WGS) entry which is preliminary data.</text>
</comment>
<evidence type="ECO:0000259" key="4">
    <source>
        <dbReference type="Pfam" id="PF08386"/>
    </source>
</evidence>
<feature type="signal peptide" evidence="2">
    <location>
        <begin position="1"/>
        <end position="31"/>
    </location>
</feature>
<name>A0ABW6VBR5_MICFU</name>
<feature type="domain" description="AB hydrolase-1" evidence="3">
    <location>
        <begin position="85"/>
        <end position="236"/>
    </location>
</feature>
<dbReference type="PANTHER" id="PTHR43798:SF27">
    <property type="entry name" value="HYDROLASE ALPHA_BETA HYDROLASE FOLD FAMILY"/>
    <property type="match status" value="1"/>
</dbReference>
<dbReference type="PANTHER" id="PTHR43798">
    <property type="entry name" value="MONOACYLGLYCEROL LIPASE"/>
    <property type="match status" value="1"/>
</dbReference>
<keyword evidence="2" id="KW-0732">Signal</keyword>
<dbReference type="Proteomes" id="UP001602119">
    <property type="component" value="Unassembled WGS sequence"/>
</dbReference>